<keyword evidence="9" id="KW-1185">Reference proteome</keyword>
<dbReference type="InterPro" id="IPR010998">
    <property type="entry name" value="Integrase_recombinase_N"/>
</dbReference>
<dbReference type="Pfam" id="PF00589">
    <property type="entry name" value="Phage_integrase"/>
    <property type="match status" value="1"/>
</dbReference>
<dbReference type="Pfam" id="PF14659">
    <property type="entry name" value="Phage_int_SAM_3"/>
    <property type="match status" value="1"/>
</dbReference>
<proteinExistence type="inferred from homology"/>
<feature type="domain" description="Core-binding (CB)" evidence="7">
    <location>
        <begin position="66"/>
        <end position="148"/>
    </location>
</feature>
<keyword evidence="3 5" id="KW-0238">DNA-binding</keyword>
<dbReference type="InterPro" id="IPR044068">
    <property type="entry name" value="CB"/>
</dbReference>
<dbReference type="PANTHER" id="PTHR30629">
    <property type="entry name" value="PROPHAGE INTEGRASE"/>
    <property type="match status" value="1"/>
</dbReference>
<evidence type="ECO:0000256" key="5">
    <source>
        <dbReference type="PROSITE-ProRule" id="PRU01248"/>
    </source>
</evidence>
<dbReference type="GO" id="GO:0003677">
    <property type="term" value="F:DNA binding"/>
    <property type="evidence" value="ECO:0007669"/>
    <property type="project" value="UniProtKB-UniRule"/>
</dbReference>
<dbReference type="InterPro" id="IPR050808">
    <property type="entry name" value="Phage_Integrase"/>
</dbReference>
<keyword evidence="4" id="KW-0233">DNA recombination</keyword>
<dbReference type="PROSITE" id="PS51900">
    <property type="entry name" value="CB"/>
    <property type="match status" value="1"/>
</dbReference>
<dbReference type="InterPro" id="IPR002104">
    <property type="entry name" value="Integrase_catalytic"/>
</dbReference>
<dbReference type="InterPro" id="IPR004107">
    <property type="entry name" value="Integrase_SAM-like_N"/>
</dbReference>
<dbReference type="GO" id="GO:0015074">
    <property type="term" value="P:DNA integration"/>
    <property type="evidence" value="ECO:0007669"/>
    <property type="project" value="UniProtKB-KW"/>
</dbReference>
<dbReference type="Proteomes" id="UP000194948">
    <property type="component" value="Chromosome"/>
</dbReference>
<dbReference type="InterPro" id="IPR011010">
    <property type="entry name" value="DNA_brk_join_enz"/>
</dbReference>
<feature type="domain" description="Tyr recombinase" evidence="6">
    <location>
        <begin position="169"/>
        <end position="361"/>
    </location>
</feature>
<reference evidence="8 9" key="2">
    <citation type="submission" date="2024-03" db="EMBL/GenBank/DDBJ databases">
        <title>The Genome Sequence of Enterococcus sp. DIV0205d.</title>
        <authorList>
            <consortium name="The Broad Institute Genomics Platform"/>
            <consortium name="The Broad Institute Microbial Omics Core"/>
            <consortium name="The Broad Institute Genomic Center for Infectious Diseases"/>
            <person name="Earl A."/>
            <person name="Manson A."/>
            <person name="Gilmore M."/>
            <person name="Schwartman J."/>
            <person name="Shea T."/>
            <person name="Abouelleil A."/>
            <person name="Cao P."/>
            <person name="Chapman S."/>
            <person name="Cusick C."/>
            <person name="Young S."/>
            <person name="Neafsey D."/>
            <person name="Nusbaum C."/>
            <person name="Birren B."/>
        </authorList>
    </citation>
    <scope>NUCLEOTIDE SEQUENCE [LARGE SCALE GENOMIC DNA]</scope>
    <source>
        <strain evidence="8 9">7F3_DIV0205</strain>
    </source>
</reference>
<evidence type="ECO:0000259" key="6">
    <source>
        <dbReference type="PROSITE" id="PS51898"/>
    </source>
</evidence>
<dbReference type="InterPro" id="IPR013762">
    <property type="entry name" value="Integrase-like_cat_sf"/>
</dbReference>
<evidence type="ECO:0000256" key="2">
    <source>
        <dbReference type="ARBA" id="ARBA00022908"/>
    </source>
</evidence>
<name>A0AAQ3Y7N8_9ENTE</name>
<dbReference type="EMBL" id="CP147244">
    <property type="protein sequence ID" value="WYK00536.1"/>
    <property type="molecule type" value="Genomic_DNA"/>
</dbReference>
<evidence type="ECO:0000256" key="4">
    <source>
        <dbReference type="ARBA" id="ARBA00023172"/>
    </source>
</evidence>
<dbReference type="GO" id="GO:0006310">
    <property type="term" value="P:DNA recombination"/>
    <property type="evidence" value="ECO:0007669"/>
    <property type="project" value="UniProtKB-KW"/>
</dbReference>
<evidence type="ECO:0000256" key="3">
    <source>
        <dbReference type="ARBA" id="ARBA00023125"/>
    </source>
</evidence>
<evidence type="ECO:0000259" key="7">
    <source>
        <dbReference type="PROSITE" id="PS51900"/>
    </source>
</evidence>
<dbReference type="RefSeq" id="WP_086314064.1">
    <property type="nucleotide sequence ID" value="NZ_CP147244.1"/>
</dbReference>
<evidence type="ECO:0000313" key="8">
    <source>
        <dbReference type="EMBL" id="WYK00536.1"/>
    </source>
</evidence>
<keyword evidence="2" id="KW-0229">DNA integration</keyword>
<evidence type="ECO:0000313" key="9">
    <source>
        <dbReference type="Proteomes" id="UP000194948"/>
    </source>
</evidence>
<dbReference type="SUPFAM" id="SSF56349">
    <property type="entry name" value="DNA breaking-rejoining enzymes"/>
    <property type="match status" value="1"/>
</dbReference>
<accession>A0AAQ3Y7N8</accession>
<dbReference type="Gene3D" id="1.10.150.130">
    <property type="match status" value="1"/>
</dbReference>
<comment type="similarity">
    <text evidence="1">Belongs to the 'phage' integrase family.</text>
</comment>
<reference evidence="9" key="1">
    <citation type="submission" date="2017-05" db="EMBL/GenBank/DDBJ databases">
        <title>The Genome Sequence of EEnterococcus faecalis 9F2_4866.</title>
        <authorList>
            <consortium name="The Broad Institute Genomics Platform"/>
            <consortium name="The Broad Institute Genomic Center for Infectious Diseases"/>
            <person name="Earl A."/>
            <person name="Manson A."/>
            <person name="Schwartman J."/>
            <person name="Gilmore M."/>
            <person name="Abouelleil A."/>
            <person name="Cao P."/>
            <person name="Chapman S."/>
            <person name="Cusick C."/>
            <person name="Shea T."/>
            <person name="Young S."/>
            <person name="Neafsey D."/>
            <person name="Nusbaum C."/>
            <person name="Birren B."/>
        </authorList>
    </citation>
    <scope>NUCLEOTIDE SEQUENCE [LARGE SCALE GENOMIC DNA]</scope>
    <source>
        <strain evidence="9">7F3_DIV0205</strain>
    </source>
</reference>
<sequence>MAKGENIYKRKDGRWEGRYPKARKNDGSIHYGYIYGRSYRAVKEKMLEKKAQVTAFYTNSTKEFQGTFGNWADLWLTEIMAHKIKESTYASYSNKLQIHILPYLEKYPLKKITTQMIDQLVKKLTQSLATSSVHIIFRIVKSCFEAAKKRGYIYLNPCEYTTLPKSTKQKVLALTRAQQKAVEAECVKDEKGLPILLALETGMRIGEICGLKWSDINFESSLLSVERTKQRVYLPNLVGQRSKLVETVPKTVNSTRIIPLTEKLKKTLLYWKDQTLSEYVVSSENRSIEPRTVSYRFEKIKRKLGLVHVPFHALRHTFATRCVELGVNIAALSSLLGHSSIKLTLDTYTNSFLEEQRAAIAKLALI</sequence>
<protein>
    <recommendedName>
        <fullName evidence="10">Tyr recombinase domain-containing protein</fullName>
    </recommendedName>
</protein>
<dbReference type="AlphaFoldDB" id="A0AAQ3Y7N8"/>
<dbReference type="Gene3D" id="1.10.443.10">
    <property type="entry name" value="Intergrase catalytic core"/>
    <property type="match status" value="1"/>
</dbReference>
<dbReference type="PANTHER" id="PTHR30629:SF2">
    <property type="entry name" value="PROPHAGE INTEGRASE INTS-RELATED"/>
    <property type="match status" value="1"/>
</dbReference>
<dbReference type="CDD" id="cd01189">
    <property type="entry name" value="INT_ICEBs1_C_like"/>
    <property type="match status" value="1"/>
</dbReference>
<evidence type="ECO:0008006" key="10">
    <source>
        <dbReference type="Google" id="ProtNLM"/>
    </source>
</evidence>
<dbReference type="PROSITE" id="PS51898">
    <property type="entry name" value="TYR_RECOMBINASE"/>
    <property type="match status" value="1"/>
</dbReference>
<organism evidence="8 9">
    <name type="scientific">Candidatus Enterococcus palustris</name>
    <dbReference type="NCBI Taxonomy" id="1834189"/>
    <lineage>
        <taxon>Bacteria</taxon>
        <taxon>Bacillati</taxon>
        <taxon>Bacillota</taxon>
        <taxon>Bacilli</taxon>
        <taxon>Lactobacillales</taxon>
        <taxon>Enterococcaceae</taxon>
        <taxon>Enterococcus</taxon>
    </lineage>
</organism>
<evidence type="ECO:0000256" key="1">
    <source>
        <dbReference type="ARBA" id="ARBA00008857"/>
    </source>
</evidence>
<gene>
    <name evidence="8" type="ORF">A5821_001634</name>
</gene>